<dbReference type="OrthoDB" id="10253254at2759"/>
<sequence>MKTVNMHQSLIRTRLNYKITKPKPDSRINPYTDNVYSSNYYILRKVRKTLPIWRHKKYFLELLRKNKIILINGETGSGKTTQVPQWCAEYLHKNNMEGGVCCTQPRRVAAMSMAQRVADEMDVYLGVEVGYNIRFDNYTSSDTFLTFVTDGVLMRQAMSDPLLKHYSCIILDEAHIRTISTDILMGHLKTIINNRKNLTLIVMSATFNTFKFRRYFKNAPIFNIDGRMFPVDIVYCPKPQRDYLHSALDRVCDIHKNEESGDILLFLTGQNEIEIFCSEINEKIISEDCLSNITVIPFYANLSKEEQQLAFEKCDPNTYNGSINRKLIVSTNIAETSVTIDGIVYVIDCGFYKEGVYNPRLRVNVLLISAISKANAMQRAGRAGRTKPGKCYRLYTQKCYNELIPDSSPEIIRCNFNSIILLLKKIKIHDIVHFDFLDPPAPETMMSSLEDLYNLSALDENTNLTALGELMTQFPVSPQLSKAIIASCDYGCAHEVVIIVAMLSAPSCFHVPYDKKMESHLSKSNFDDVDGDHFSLLNVYRKYKNNKESQYWCHQQYLNHESLQIADLLIERILLIMKSLNLKVNDDHFTNRNCYENIKKSLISGFFMQIAQRRNGEYKVPNGPYFTIHPSSSLVECLPSWVLYHELLFTNDKYLNICTSIDHRWIYDFPELFKISKHKLL</sequence>
<organism evidence="11 12">
    <name type="scientific">Intoshia linei</name>
    <dbReference type="NCBI Taxonomy" id="1819745"/>
    <lineage>
        <taxon>Eukaryota</taxon>
        <taxon>Metazoa</taxon>
        <taxon>Spiralia</taxon>
        <taxon>Lophotrochozoa</taxon>
        <taxon>Mesozoa</taxon>
        <taxon>Orthonectida</taxon>
        <taxon>Rhopaluridae</taxon>
        <taxon>Intoshia</taxon>
    </lineage>
</organism>
<dbReference type="SMART" id="SM00490">
    <property type="entry name" value="HELICc"/>
    <property type="match status" value="1"/>
</dbReference>
<evidence type="ECO:0000259" key="9">
    <source>
        <dbReference type="PROSITE" id="PS51192"/>
    </source>
</evidence>
<dbReference type="SUPFAM" id="SSF52540">
    <property type="entry name" value="P-loop containing nucleoside triphosphate hydrolases"/>
    <property type="match status" value="1"/>
</dbReference>
<dbReference type="InterPro" id="IPR027417">
    <property type="entry name" value="P-loop_NTPase"/>
</dbReference>
<keyword evidence="2" id="KW-0507">mRNA processing</keyword>
<evidence type="ECO:0000313" key="12">
    <source>
        <dbReference type="Proteomes" id="UP000078046"/>
    </source>
</evidence>
<reference evidence="11 12" key="1">
    <citation type="submission" date="2016-04" db="EMBL/GenBank/DDBJ databases">
        <title>The genome of Intoshia linei affirms orthonectids as highly simplified spiralians.</title>
        <authorList>
            <person name="Mikhailov K.V."/>
            <person name="Slusarev G.S."/>
            <person name="Nikitin M.A."/>
            <person name="Logacheva M.D."/>
            <person name="Penin A."/>
            <person name="Aleoshin V."/>
            <person name="Panchin Y.V."/>
        </authorList>
    </citation>
    <scope>NUCLEOTIDE SEQUENCE [LARGE SCALE GENOMIC DNA]</scope>
    <source>
        <strain evidence="11">Intl2013</strain>
        <tissue evidence="11">Whole animal</tissue>
    </source>
</reference>
<dbReference type="FunFam" id="1.20.120.1080:FF:000001">
    <property type="entry name" value="Pre-mRNA-splicing factor ATP-dependent RNA helicase"/>
    <property type="match status" value="1"/>
</dbReference>
<evidence type="ECO:0000256" key="2">
    <source>
        <dbReference type="ARBA" id="ARBA00022664"/>
    </source>
</evidence>
<dbReference type="GO" id="GO:0005524">
    <property type="term" value="F:ATP binding"/>
    <property type="evidence" value="ECO:0007669"/>
    <property type="project" value="UniProtKB-KW"/>
</dbReference>
<dbReference type="Gene3D" id="3.40.50.300">
    <property type="entry name" value="P-loop containing nucleotide triphosphate hydrolases"/>
    <property type="match status" value="2"/>
</dbReference>
<dbReference type="InterPro" id="IPR011709">
    <property type="entry name" value="DEAD-box_helicase_OB_fold"/>
</dbReference>
<evidence type="ECO:0000256" key="5">
    <source>
        <dbReference type="ARBA" id="ARBA00022806"/>
    </source>
</evidence>
<keyword evidence="6" id="KW-0067">ATP-binding</keyword>
<keyword evidence="3" id="KW-0547">Nucleotide-binding</keyword>
<dbReference type="Pfam" id="PF04408">
    <property type="entry name" value="WHD_HA2"/>
    <property type="match status" value="1"/>
</dbReference>
<dbReference type="SMART" id="SM00847">
    <property type="entry name" value="HA2"/>
    <property type="match status" value="1"/>
</dbReference>
<dbReference type="Pfam" id="PF07717">
    <property type="entry name" value="OB_NTP_bind"/>
    <property type="match status" value="1"/>
</dbReference>
<evidence type="ECO:0000256" key="8">
    <source>
        <dbReference type="ARBA" id="ARBA00047984"/>
    </source>
</evidence>
<dbReference type="FunFam" id="3.40.50.300:FF:000145">
    <property type="entry name" value="probable ATP-dependent RNA helicase DHX40"/>
    <property type="match status" value="1"/>
</dbReference>
<protein>
    <recommendedName>
        <fullName evidence="1">RNA helicase</fullName>
        <ecNumber evidence="1">3.6.4.13</ecNumber>
    </recommendedName>
</protein>
<dbReference type="GO" id="GO:0005681">
    <property type="term" value="C:spliceosomal complex"/>
    <property type="evidence" value="ECO:0007669"/>
    <property type="project" value="TreeGrafter"/>
</dbReference>
<dbReference type="FunFam" id="3.40.50.300:FF:000615">
    <property type="entry name" value="pre-mRNA-splicing factor ATP-dependent RNA helicase DEAH7"/>
    <property type="match status" value="1"/>
</dbReference>
<name>A0A177ASB6_9BILA</name>
<dbReference type="GO" id="GO:0008380">
    <property type="term" value="P:RNA splicing"/>
    <property type="evidence" value="ECO:0007669"/>
    <property type="project" value="UniProtKB-KW"/>
</dbReference>
<evidence type="ECO:0000313" key="11">
    <source>
        <dbReference type="EMBL" id="OAF64896.1"/>
    </source>
</evidence>
<dbReference type="GO" id="GO:0003723">
    <property type="term" value="F:RNA binding"/>
    <property type="evidence" value="ECO:0007669"/>
    <property type="project" value="TreeGrafter"/>
</dbReference>
<comment type="caution">
    <text evidence="11">The sequence shown here is derived from an EMBL/GenBank/DDBJ whole genome shotgun (WGS) entry which is preliminary data.</text>
</comment>
<dbReference type="Proteomes" id="UP000078046">
    <property type="component" value="Unassembled WGS sequence"/>
</dbReference>
<evidence type="ECO:0000256" key="4">
    <source>
        <dbReference type="ARBA" id="ARBA00022801"/>
    </source>
</evidence>
<comment type="catalytic activity">
    <reaction evidence="8">
        <text>ATP + H2O = ADP + phosphate + H(+)</text>
        <dbReference type="Rhea" id="RHEA:13065"/>
        <dbReference type="ChEBI" id="CHEBI:15377"/>
        <dbReference type="ChEBI" id="CHEBI:15378"/>
        <dbReference type="ChEBI" id="CHEBI:30616"/>
        <dbReference type="ChEBI" id="CHEBI:43474"/>
        <dbReference type="ChEBI" id="CHEBI:456216"/>
        <dbReference type="EC" id="3.6.4.13"/>
    </reaction>
</comment>
<dbReference type="InterPro" id="IPR011545">
    <property type="entry name" value="DEAD/DEAH_box_helicase_dom"/>
</dbReference>
<keyword evidence="4" id="KW-0378">Hydrolase</keyword>
<dbReference type="InterPro" id="IPR007502">
    <property type="entry name" value="Helicase-assoc_dom"/>
</dbReference>
<dbReference type="EMBL" id="LWCA01001549">
    <property type="protein sequence ID" value="OAF64896.1"/>
    <property type="molecule type" value="Genomic_DNA"/>
</dbReference>
<feature type="domain" description="Helicase C-terminal" evidence="10">
    <location>
        <begin position="247"/>
        <end position="427"/>
    </location>
</feature>
<dbReference type="PROSITE" id="PS51192">
    <property type="entry name" value="HELICASE_ATP_BIND_1"/>
    <property type="match status" value="1"/>
</dbReference>
<keyword evidence="5 11" id="KW-0347">Helicase</keyword>
<dbReference type="GO" id="GO:0016787">
    <property type="term" value="F:hydrolase activity"/>
    <property type="evidence" value="ECO:0007669"/>
    <property type="project" value="UniProtKB-KW"/>
</dbReference>
<evidence type="ECO:0000256" key="3">
    <source>
        <dbReference type="ARBA" id="ARBA00022741"/>
    </source>
</evidence>
<evidence type="ECO:0000256" key="6">
    <source>
        <dbReference type="ARBA" id="ARBA00022840"/>
    </source>
</evidence>
<dbReference type="SMART" id="SM00487">
    <property type="entry name" value="DEXDc"/>
    <property type="match status" value="1"/>
</dbReference>
<evidence type="ECO:0000259" key="10">
    <source>
        <dbReference type="PROSITE" id="PS51194"/>
    </source>
</evidence>
<evidence type="ECO:0000256" key="1">
    <source>
        <dbReference type="ARBA" id="ARBA00012552"/>
    </source>
</evidence>
<dbReference type="PANTHER" id="PTHR18934:SF109">
    <property type="entry name" value="ATP-DEPENDENT RNA HELICASE DHX15 HOMOLOG"/>
    <property type="match status" value="1"/>
</dbReference>
<proteinExistence type="predicted"/>
<dbReference type="Pfam" id="PF21010">
    <property type="entry name" value="HA2_C"/>
    <property type="match status" value="1"/>
</dbReference>
<feature type="domain" description="Helicase ATP-binding" evidence="9">
    <location>
        <begin position="60"/>
        <end position="225"/>
    </location>
</feature>
<accession>A0A177ASB6</accession>
<dbReference type="InterPro" id="IPR001650">
    <property type="entry name" value="Helicase_C-like"/>
</dbReference>
<dbReference type="PROSITE" id="PS51194">
    <property type="entry name" value="HELICASE_CTER"/>
    <property type="match status" value="1"/>
</dbReference>
<dbReference type="EC" id="3.6.4.13" evidence="1"/>
<keyword evidence="12" id="KW-1185">Reference proteome</keyword>
<dbReference type="CDD" id="cd18791">
    <property type="entry name" value="SF2_C_RHA"/>
    <property type="match status" value="1"/>
</dbReference>
<dbReference type="GO" id="GO:0003724">
    <property type="term" value="F:RNA helicase activity"/>
    <property type="evidence" value="ECO:0007669"/>
    <property type="project" value="UniProtKB-EC"/>
</dbReference>
<dbReference type="AlphaFoldDB" id="A0A177ASB6"/>
<dbReference type="InterPro" id="IPR048333">
    <property type="entry name" value="HA2_WH"/>
</dbReference>
<dbReference type="InterPro" id="IPR014001">
    <property type="entry name" value="Helicase_ATP-bd"/>
</dbReference>
<dbReference type="GO" id="GO:0006397">
    <property type="term" value="P:mRNA processing"/>
    <property type="evidence" value="ECO:0007669"/>
    <property type="project" value="UniProtKB-KW"/>
</dbReference>
<keyword evidence="7" id="KW-0508">mRNA splicing</keyword>
<gene>
    <name evidence="11" type="ORF">A3Q56_07397</name>
</gene>
<dbReference type="Gene3D" id="1.20.120.1080">
    <property type="match status" value="1"/>
</dbReference>
<dbReference type="Pfam" id="PF00270">
    <property type="entry name" value="DEAD"/>
    <property type="match status" value="1"/>
</dbReference>
<dbReference type="PANTHER" id="PTHR18934">
    <property type="entry name" value="ATP-DEPENDENT RNA HELICASE"/>
    <property type="match status" value="1"/>
</dbReference>
<evidence type="ECO:0000256" key="7">
    <source>
        <dbReference type="ARBA" id="ARBA00023187"/>
    </source>
</evidence>
<dbReference type="Pfam" id="PF00271">
    <property type="entry name" value="Helicase_C"/>
    <property type="match status" value="1"/>
</dbReference>